<evidence type="ECO:0000259" key="4">
    <source>
        <dbReference type="PROSITE" id="PS51910"/>
    </source>
</evidence>
<dbReference type="Gene3D" id="3.20.20.80">
    <property type="entry name" value="Glycosidases"/>
    <property type="match status" value="1"/>
</dbReference>
<dbReference type="InterPro" id="IPR011583">
    <property type="entry name" value="Chitinase_II/V-like_cat"/>
</dbReference>
<feature type="chain" id="PRO_5040865882" description="GH18 domain-containing protein" evidence="3">
    <location>
        <begin position="24"/>
        <end position="420"/>
    </location>
</feature>
<proteinExistence type="predicted"/>
<dbReference type="PROSITE" id="PS51910">
    <property type="entry name" value="GH18_2"/>
    <property type="match status" value="1"/>
</dbReference>
<dbReference type="GO" id="GO:0008061">
    <property type="term" value="F:chitin binding"/>
    <property type="evidence" value="ECO:0007669"/>
    <property type="project" value="InterPro"/>
</dbReference>
<dbReference type="GO" id="GO:0016798">
    <property type="term" value="F:hydrolase activity, acting on glycosyl bonds"/>
    <property type="evidence" value="ECO:0007669"/>
    <property type="project" value="UniProtKB-KW"/>
</dbReference>
<dbReference type="SMART" id="SM00636">
    <property type="entry name" value="Glyco_18"/>
    <property type="match status" value="1"/>
</dbReference>
<gene>
    <name evidence="5" type="ORF">TrCOL_g3625</name>
</gene>
<dbReference type="SUPFAM" id="SSF51445">
    <property type="entry name" value="(Trans)glycosidases"/>
    <property type="match status" value="1"/>
</dbReference>
<sequence>MNRHAYLTVGIMFLVLAAPLSSATGIPAKKVSWRADKKGLLSKDFMLPAPSGTQEDCPCSDASLCKPIDVAYEVETFGFGATNFKDGEGFNWDAITTVAWGSGIDLICDAHFHGVRVIASVSPPLTSDQDLISQFVSDTLASVQENFYDGVTFDWESPVDGYDDPMNSYYLDVVTQTTKALKELNPSYQVSVCAAWSPNGIDGRYYDYKGLADATDYLYVMCYDTRSQIFDQCIASANAPISICQKGISDYLQIKVPAEKLILGVPWYGYKYECIDPEFNPEVGKTCEISQVPFRGVNCSDAAGSEVAYANIRSIVNEGRNSSEVMRDTYMNVPFFNYQDDGKNYQIWYDDPESLSAIYKWAVESGLGGTGPYRWDQLDASNEAESSEMWDAIAVVGSKKTVVESFKESPSKNIEVLDFH</sequence>
<evidence type="ECO:0000256" key="2">
    <source>
        <dbReference type="ARBA" id="ARBA00023295"/>
    </source>
</evidence>
<dbReference type="EMBL" id="BRYA01001224">
    <property type="protein sequence ID" value="GMI40572.1"/>
    <property type="molecule type" value="Genomic_DNA"/>
</dbReference>
<protein>
    <recommendedName>
        <fullName evidence="4">GH18 domain-containing protein</fullName>
    </recommendedName>
</protein>
<feature type="domain" description="GH18" evidence="4">
    <location>
        <begin position="39"/>
        <end position="400"/>
    </location>
</feature>
<dbReference type="Proteomes" id="UP001165065">
    <property type="component" value="Unassembled WGS sequence"/>
</dbReference>
<dbReference type="OrthoDB" id="73875at2759"/>
<evidence type="ECO:0000313" key="6">
    <source>
        <dbReference type="Proteomes" id="UP001165065"/>
    </source>
</evidence>
<dbReference type="GO" id="GO:0005615">
    <property type="term" value="C:extracellular space"/>
    <property type="evidence" value="ECO:0007669"/>
    <property type="project" value="TreeGrafter"/>
</dbReference>
<dbReference type="Pfam" id="PF00704">
    <property type="entry name" value="Glyco_hydro_18"/>
    <property type="match status" value="1"/>
</dbReference>
<keyword evidence="3" id="KW-0732">Signal</keyword>
<evidence type="ECO:0000256" key="1">
    <source>
        <dbReference type="ARBA" id="ARBA00022801"/>
    </source>
</evidence>
<keyword evidence="6" id="KW-1185">Reference proteome</keyword>
<dbReference type="PANTHER" id="PTHR46290:SF1">
    <property type="entry name" value="DI-N-ACETYLCHITOBIASE"/>
    <property type="match status" value="1"/>
</dbReference>
<evidence type="ECO:0000313" key="5">
    <source>
        <dbReference type="EMBL" id="GMI40572.1"/>
    </source>
</evidence>
<evidence type="ECO:0000256" key="3">
    <source>
        <dbReference type="SAM" id="SignalP"/>
    </source>
</evidence>
<dbReference type="AlphaFoldDB" id="A0A9W7GBF5"/>
<dbReference type="InterPro" id="IPR051887">
    <property type="entry name" value="GH18_Domain-Containing"/>
</dbReference>
<dbReference type="InterPro" id="IPR017853">
    <property type="entry name" value="GH"/>
</dbReference>
<accession>A0A9W7GBF5</accession>
<keyword evidence="2" id="KW-0326">Glycosidase</keyword>
<dbReference type="GO" id="GO:0009313">
    <property type="term" value="P:oligosaccharide catabolic process"/>
    <property type="evidence" value="ECO:0007669"/>
    <property type="project" value="TreeGrafter"/>
</dbReference>
<name>A0A9W7GBF5_9STRA</name>
<feature type="signal peptide" evidence="3">
    <location>
        <begin position="1"/>
        <end position="23"/>
    </location>
</feature>
<dbReference type="PANTHER" id="PTHR46290">
    <property type="entry name" value="DI-N-ACETYLCHITOBIASE"/>
    <property type="match status" value="1"/>
</dbReference>
<dbReference type="InterPro" id="IPR001223">
    <property type="entry name" value="Glyco_hydro18_cat"/>
</dbReference>
<organism evidence="5 6">
    <name type="scientific">Triparma columacea</name>
    <dbReference type="NCBI Taxonomy" id="722753"/>
    <lineage>
        <taxon>Eukaryota</taxon>
        <taxon>Sar</taxon>
        <taxon>Stramenopiles</taxon>
        <taxon>Ochrophyta</taxon>
        <taxon>Bolidophyceae</taxon>
        <taxon>Parmales</taxon>
        <taxon>Triparmaceae</taxon>
        <taxon>Triparma</taxon>
    </lineage>
</organism>
<comment type="caution">
    <text evidence="5">The sequence shown here is derived from an EMBL/GenBank/DDBJ whole genome shotgun (WGS) entry which is preliminary data.</text>
</comment>
<keyword evidence="1" id="KW-0378">Hydrolase</keyword>
<reference evidence="6" key="1">
    <citation type="journal article" date="2023" name="Commun. Biol.">
        <title>Genome analysis of Parmales, the sister group of diatoms, reveals the evolutionary specialization of diatoms from phago-mixotrophs to photoautotrophs.</title>
        <authorList>
            <person name="Ban H."/>
            <person name="Sato S."/>
            <person name="Yoshikawa S."/>
            <person name="Yamada K."/>
            <person name="Nakamura Y."/>
            <person name="Ichinomiya M."/>
            <person name="Sato N."/>
            <person name="Blanc-Mathieu R."/>
            <person name="Endo H."/>
            <person name="Kuwata A."/>
            <person name="Ogata H."/>
        </authorList>
    </citation>
    <scope>NUCLEOTIDE SEQUENCE [LARGE SCALE GENOMIC DNA]</scope>
</reference>